<dbReference type="Proteomes" id="UP000327013">
    <property type="component" value="Chromosome 7"/>
</dbReference>
<evidence type="ECO:0000313" key="1">
    <source>
        <dbReference type="EMBL" id="KAE8099774.1"/>
    </source>
</evidence>
<proteinExistence type="predicted"/>
<protein>
    <submittedName>
        <fullName evidence="1">Uncharacterized protein</fullName>
    </submittedName>
</protein>
<dbReference type="EMBL" id="CM017327">
    <property type="protein sequence ID" value="KAE8099774.1"/>
    <property type="molecule type" value="Genomic_DNA"/>
</dbReference>
<organism evidence="1 2">
    <name type="scientific">Carpinus fangiana</name>
    <dbReference type="NCBI Taxonomy" id="176857"/>
    <lineage>
        <taxon>Eukaryota</taxon>
        <taxon>Viridiplantae</taxon>
        <taxon>Streptophyta</taxon>
        <taxon>Embryophyta</taxon>
        <taxon>Tracheophyta</taxon>
        <taxon>Spermatophyta</taxon>
        <taxon>Magnoliopsida</taxon>
        <taxon>eudicotyledons</taxon>
        <taxon>Gunneridae</taxon>
        <taxon>Pentapetalae</taxon>
        <taxon>rosids</taxon>
        <taxon>fabids</taxon>
        <taxon>Fagales</taxon>
        <taxon>Betulaceae</taxon>
        <taxon>Carpinus</taxon>
    </lineage>
</organism>
<dbReference type="AlphaFoldDB" id="A0A5N6RK04"/>
<sequence length="111" mass="11454">MSPVGKLLELGSRGVKDTSSEVSTVVPESLAVALELVSPLVNVVGLFDAHRDDSSCAIVGLVSPQSLVAVGPVSPAVVSASPMVVEAPVKTTWKSSPARFSWVEQCFASFG</sequence>
<name>A0A5N6RK04_9ROSI</name>
<gene>
    <name evidence="1" type="ORF">FH972_017728</name>
</gene>
<evidence type="ECO:0000313" key="2">
    <source>
        <dbReference type="Proteomes" id="UP000327013"/>
    </source>
</evidence>
<accession>A0A5N6RK04</accession>
<reference evidence="1 2" key="1">
    <citation type="submission" date="2019-06" db="EMBL/GenBank/DDBJ databases">
        <title>A chromosomal-level reference genome of Carpinus fangiana (Coryloideae, Betulaceae).</title>
        <authorList>
            <person name="Yang X."/>
            <person name="Wang Z."/>
            <person name="Zhang L."/>
            <person name="Hao G."/>
            <person name="Liu J."/>
            <person name="Yang Y."/>
        </authorList>
    </citation>
    <scope>NUCLEOTIDE SEQUENCE [LARGE SCALE GENOMIC DNA]</scope>
    <source>
        <strain evidence="1">Cfa_2016G</strain>
        <tissue evidence="1">Leaf</tissue>
    </source>
</reference>
<keyword evidence="2" id="KW-1185">Reference proteome</keyword>